<feature type="compositionally biased region" description="Low complexity" evidence="1">
    <location>
        <begin position="683"/>
        <end position="695"/>
    </location>
</feature>
<feature type="compositionally biased region" description="Low complexity" evidence="1">
    <location>
        <begin position="757"/>
        <end position="766"/>
    </location>
</feature>
<feature type="compositionally biased region" description="Polar residues" evidence="1">
    <location>
        <begin position="796"/>
        <end position="809"/>
    </location>
</feature>
<dbReference type="Proteomes" id="UP000695562">
    <property type="component" value="Unassembled WGS sequence"/>
</dbReference>
<dbReference type="SUPFAM" id="SSF52540">
    <property type="entry name" value="P-loop containing nucleoside triphosphate hydrolases"/>
    <property type="match status" value="1"/>
</dbReference>
<accession>A0A8J4PRJ6</accession>
<feature type="compositionally biased region" description="Low complexity" evidence="1">
    <location>
        <begin position="520"/>
        <end position="577"/>
    </location>
</feature>
<organism evidence="2 3">
    <name type="scientific">Polysphondylium violaceum</name>
    <dbReference type="NCBI Taxonomy" id="133409"/>
    <lineage>
        <taxon>Eukaryota</taxon>
        <taxon>Amoebozoa</taxon>
        <taxon>Evosea</taxon>
        <taxon>Eumycetozoa</taxon>
        <taxon>Dictyostelia</taxon>
        <taxon>Dictyosteliales</taxon>
        <taxon>Dictyosteliaceae</taxon>
        <taxon>Polysphondylium</taxon>
    </lineage>
</organism>
<dbReference type="EMBL" id="AJWJ01000340">
    <property type="protein sequence ID" value="KAF2071766.1"/>
    <property type="molecule type" value="Genomic_DNA"/>
</dbReference>
<feature type="compositionally biased region" description="Polar residues" evidence="1">
    <location>
        <begin position="578"/>
        <end position="592"/>
    </location>
</feature>
<dbReference type="CDD" id="cd00882">
    <property type="entry name" value="Ras_like_GTPase"/>
    <property type="match status" value="1"/>
</dbReference>
<feature type="compositionally biased region" description="Low complexity" evidence="1">
    <location>
        <begin position="406"/>
        <end position="435"/>
    </location>
</feature>
<protein>
    <recommendedName>
        <fullName evidence="4">Rab GTPase domain-containing protein</fullName>
    </recommendedName>
</protein>
<dbReference type="OrthoDB" id="207081at2759"/>
<dbReference type="AlphaFoldDB" id="A0A8J4PRJ6"/>
<feature type="compositionally biased region" description="Low complexity" evidence="1">
    <location>
        <begin position="360"/>
        <end position="380"/>
    </location>
</feature>
<dbReference type="Gene3D" id="3.40.50.300">
    <property type="entry name" value="P-loop containing nucleotide triphosphate hydrolases"/>
    <property type="match status" value="1"/>
</dbReference>
<feature type="compositionally biased region" description="Acidic residues" evidence="1">
    <location>
        <begin position="446"/>
        <end position="455"/>
    </location>
</feature>
<evidence type="ECO:0000256" key="1">
    <source>
        <dbReference type="SAM" id="MobiDB-lite"/>
    </source>
</evidence>
<gene>
    <name evidence="2" type="ORF">CYY_006912</name>
</gene>
<dbReference type="PANTHER" id="PTHR14932">
    <property type="entry name" value="RAS GTPASE-RELATED"/>
    <property type="match status" value="1"/>
</dbReference>
<dbReference type="InterPro" id="IPR027417">
    <property type="entry name" value="P-loop_NTPase"/>
</dbReference>
<proteinExistence type="predicted"/>
<comment type="caution">
    <text evidence="2">The sequence shown here is derived from an EMBL/GenBank/DDBJ whole genome shotgun (WGS) entry which is preliminary data.</text>
</comment>
<reference evidence="2" key="1">
    <citation type="submission" date="2020-01" db="EMBL/GenBank/DDBJ databases">
        <title>Development of genomics and gene disruption for Polysphondylium violaceum indicates a role for the polyketide synthase stlB in stalk morphogenesis.</title>
        <authorList>
            <person name="Narita B."/>
            <person name="Kawabe Y."/>
            <person name="Kin K."/>
            <person name="Saito T."/>
            <person name="Gibbs R."/>
            <person name="Kuspa A."/>
            <person name="Muzny D."/>
            <person name="Queller D."/>
            <person name="Richards S."/>
            <person name="Strassman J."/>
            <person name="Sucgang R."/>
            <person name="Worley K."/>
            <person name="Schaap P."/>
        </authorList>
    </citation>
    <scope>NUCLEOTIDE SEQUENCE</scope>
    <source>
        <strain evidence="2">QSvi11</strain>
    </source>
</reference>
<dbReference type="GO" id="GO:0005525">
    <property type="term" value="F:GTP binding"/>
    <property type="evidence" value="ECO:0007669"/>
    <property type="project" value="InterPro"/>
</dbReference>
<dbReference type="PANTHER" id="PTHR14932:SF1">
    <property type="entry name" value="RAB-LIKE PROTEIN 6"/>
    <property type="match status" value="1"/>
</dbReference>
<keyword evidence="3" id="KW-1185">Reference proteome</keyword>
<name>A0A8J4PRJ6_9MYCE</name>
<dbReference type="InterPro" id="IPR040385">
    <property type="entry name" value="RABL6"/>
</dbReference>
<dbReference type="GO" id="GO:0005829">
    <property type="term" value="C:cytosol"/>
    <property type="evidence" value="ECO:0007669"/>
    <property type="project" value="TreeGrafter"/>
</dbReference>
<sequence length="832" mass="92714">MGNENGRILSPEEMQNREIGVMNSEIKKKLNNKLVKYSLRLVIKGERNTGKTSLFNRLQGLPYSPVYSPTPEIQISHINWNYKNTDDIVDVEVWDVVDVASSQKKDTKLKLNNSGATAAKKNPNDHQLQDDMIMDDGGLDAFLGDVESFDPVKMKSSAGGGSFKFGELDAKTLNVYKNTHGVIFMIDPSKRWTLGYVEKELQQVPKDLYVLLISNFRDKNPIGVGDDPKSLVTLGDIQAVCDTRDRMSHVEASMLNAYGLRTIVSFFNIPFLEMQKKSLLMQIERNEIELETSLQEIQFLVKEQNYDQFIRKSQIQYSPPLQSTPSTTPPIQQQRMPSMSSQQPMVQQSNGVSSPPLPQPQQQQQQTQPQQSTTPKQYSPPMQPQASGGFFSRLLGKSNTPPPQPQQQQQQQAKQPATVGQQPQQQQLPPTVRPQMPKVLKNVEDFVADNDDDDFYNEKPTFTPKSIIKNIIQPKQTAQQDDKFGSDSDDDNPLVNKDYADSDDDYGFSRPAVVKKPSTKSKSTTPSKSTNSNTTKSNTPSKQTTTTTSPSTPPTTITTKSATPSKQTTTSPSTPNKQEVSAASPSKQSTSPTPIPTLQIKTTTKSTNSPTASSPQNKSPQIKAATSTKATPIQKVEDSDQDDDFEQQFNTNVKVSNNQTKPSSINNNSNDEEDDTFNPFSKQNQNQDNDPFNPFENNQVSFEDDDEDDYTPAPPPKSTTAKPVVSNTKATTTPKKEKVIKKEESDDDDDYEQQFNTPTTVTKSTTTTTTLDDISFNPFEGEEINYDDIVNDISSVPVTTKKPTTSSAQFDYDDDDDEPNPLVQKDMDYDDD</sequence>
<feature type="compositionally biased region" description="Basic and acidic residues" evidence="1">
    <location>
        <begin position="734"/>
        <end position="744"/>
    </location>
</feature>
<feature type="compositionally biased region" description="Polar residues" evidence="1">
    <location>
        <begin position="599"/>
        <end position="631"/>
    </location>
</feature>
<evidence type="ECO:0008006" key="4">
    <source>
        <dbReference type="Google" id="ProtNLM"/>
    </source>
</evidence>
<feature type="region of interest" description="Disordered" evidence="1">
    <location>
        <begin position="796"/>
        <end position="832"/>
    </location>
</feature>
<feature type="region of interest" description="Disordered" evidence="1">
    <location>
        <begin position="316"/>
        <end position="766"/>
    </location>
</feature>
<evidence type="ECO:0000313" key="3">
    <source>
        <dbReference type="Proteomes" id="UP000695562"/>
    </source>
</evidence>
<feature type="compositionally biased region" description="Low complexity" evidence="1">
    <location>
        <begin position="316"/>
        <end position="349"/>
    </location>
</feature>
<evidence type="ECO:0000313" key="2">
    <source>
        <dbReference type="EMBL" id="KAF2071766.1"/>
    </source>
</evidence>
<feature type="compositionally biased region" description="Polar residues" evidence="1">
    <location>
        <begin position="650"/>
        <end position="662"/>
    </location>
</feature>
<dbReference type="GO" id="GO:0005634">
    <property type="term" value="C:nucleus"/>
    <property type="evidence" value="ECO:0007669"/>
    <property type="project" value="TreeGrafter"/>
</dbReference>